<feature type="region of interest" description="Disordered" evidence="1">
    <location>
        <begin position="1"/>
        <end position="22"/>
    </location>
</feature>
<reference evidence="2" key="1">
    <citation type="submission" date="2017-08" db="EMBL/GenBank/DDBJ databases">
        <title>Haloferax marisrubri sp. nov., isolated from the Discovery deep brine-seawater interface in the Red Sea.</title>
        <authorList>
            <person name="Zhang G."/>
            <person name="Stingl U."/>
        </authorList>
    </citation>
    <scope>NUCLEOTIDE SEQUENCE [LARGE SCALE GENOMIC DNA]</scope>
    <source>
        <strain evidence="2">SB3</strain>
    </source>
</reference>
<organism evidence="2 3">
    <name type="scientific">Haloferax marisrubri</name>
    <dbReference type="NCBI Taxonomy" id="1544719"/>
    <lineage>
        <taxon>Archaea</taxon>
        <taxon>Methanobacteriati</taxon>
        <taxon>Methanobacteriota</taxon>
        <taxon>Stenosarchaea group</taxon>
        <taxon>Halobacteria</taxon>
        <taxon>Halobacteriales</taxon>
        <taxon>Haloferacaceae</taxon>
        <taxon>Haloferax</taxon>
    </lineage>
</organism>
<gene>
    <name evidence="2" type="ORF">AUR65_011660</name>
</gene>
<dbReference type="EMBL" id="LOPW02000016">
    <property type="protein sequence ID" value="POG55077.1"/>
    <property type="molecule type" value="Genomic_DNA"/>
</dbReference>
<name>A0A2P4NPK4_9EURY</name>
<evidence type="ECO:0000256" key="1">
    <source>
        <dbReference type="SAM" id="MobiDB-lite"/>
    </source>
</evidence>
<accession>A0A2P4NPK4</accession>
<dbReference type="Proteomes" id="UP000053621">
    <property type="component" value="Unassembled WGS sequence"/>
</dbReference>
<protein>
    <submittedName>
        <fullName evidence="2">Uncharacterized protein</fullName>
    </submittedName>
</protein>
<keyword evidence="3" id="KW-1185">Reference proteome</keyword>
<evidence type="ECO:0000313" key="3">
    <source>
        <dbReference type="Proteomes" id="UP000053621"/>
    </source>
</evidence>
<dbReference type="AlphaFoldDB" id="A0A2P4NPK4"/>
<feature type="compositionally biased region" description="Polar residues" evidence="1">
    <location>
        <begin position="1"/>
        <end position="12"/>
    </location>
</feature>
<dbReference type="RefSeq" id="WP_058567034.1">
    <property type="nucleotide sequence ID" value="NZ_LOPW02000016.1"/>
</dbReference>
<sequence length="78" mass="8838">MATEDYTQTESTPEPGHDFESDLKRIGGVTARALKAGHDKDGFFERVSMHVNDMDEMFEHDAPEEAIVAAWFYILNFA</sequence>
<comment type="caution">
    <text evidence="2">The sequence shown here is derived from an EMBL/GenBank/DDBJ whole genome shotgun (WGS) entry which is preliminary data.</text>
</comment>
<proteinExistence type="predicted"/>
<evidence type="ECO:0000313" key="2">
    <source>
        <dbReference type="EMBL" id="POG55077.1"/>
    </source>
</evidence>